<dbReference type="OrthoDB" id="18475at10239"/>
<dbReference type="EMBL" id="DQ177346">
    <property type="protein sequence ID" value="ABF81802.1"/>
    <property type="molecule type" value="Genomic_DNA"/>
</dbReference>
<organism evidence="1 4">
    <name type="scientific">Cyprinid herpesvirus 3</name>
    <name type="common">CyHV-3</name>
    <dbReference type="NCBI Taxonomy" id="180230"/>
    <lineage>
        <taxon>Viruses</taxon>
        <taxon>Duplodnaviria</taxon>
        <taxon>Heunggongvirae</taxon>
        <taxon>Peploviricota</taxon>
        <taxon>Herviviricetes</taxon>
        <taxon>Herpesvirales</taxon>
        <taxon>Alloherpesviridae</taxon>
        <taxon>Cyvirus</taxon>
        <taxon>Cyvirus cyprinidallo3</taxon>
    </lineage>
</organism>
<dbReference type="NCBIfam" id="TIGR01571">
    <property type="entry name" value="A_thal_Cys_rich"/>
    <property type="match status" value="1"/>
</dbReference>
<dbReference type="PANTHER" id="PTHR15907">
    <property type="entry name" value="DUF614 FAMILY PROTEIN-RELATED"/>
    <property type="match status" value="1"/>
</dbReference>
<dbReference type="Proteomes" id="UP000156776">
    <property type="component" value="Segment"/>
</dbReference>
<evidence type="ECO:0000313" key="5">
    <source>
        <dbReference type="Proteomes" id="UP000156776"/>
    </source>
</evidence>
<dbReference type="InterPro" id="IPR006461">
    <property type="entry name" value="PLAC_motif_containing"/>
</dbReference>
<reference evidence="3 6" key="3">
    <citation type="journal article" date="2015" name="Vet. Microbiol.">
        <title>Whole-genome sequence of a novel Chinese cyprinid herpesvirus 3 isolate reveals the existence of a distinct European genotype in East Asia.</title>
        <authorList>
            <person name="Li W."/>
            <person name="Lee X."/>
            <person name="Weng S."/>
            <person name="He J."/>
            <person name="Dong C."/>
        </authorList>
    </citation>
    <scope>NUCLEOTIDE SEQUENCE [LARGE SCALE GENOMIC DNA]</scope>
    <source>
        <strain evidence="3">KHV-GZ11</strain>
    </source>
</reference>
<dbReference type="Proteomes" id="UP000106924">
    <property type="component" value="Segment"/>
</dbReference>
<reference evidence="4 5" key="1">
    <citation type="journal article" date="2007" name="J. Virol.">
        <title>Genome sequences of three koi herpesvirus isolates representing the expanding distribution of an emerging disease threatening koi and common carp worldwide.</title>
        <authorList>
            <person name="Aoki T."/>
            <person name="Hirono I."/>
            <person name="Kurokawa K."/>
            <person name="Fukuda H."/>
            <person name="Nahary R."/>
            <person name="Eldar A."/>
            <person name="Davison A.J."/>
            <person name="Waltzek T.B."/>
            <person name="Bercovier H."/>
            <person name="Hedrick R.P."/>
        </authorList>
    </citation>
    <scope>NUCLEOTIDE SEQUENCE [LARGE SCALE GENOMIC DNA]</scope>
    <source>
        <strain evidence="1">KHV-I</strain>
        <strain evidence="2 5">KHV-U</strain>
    </source>
</reference>
<dbReference type="EMBL" id="DQ657948">
    <property type="protein sequence ID" value="ABG42859.1"/>
    <property type="molecule type" value="Genomic_DNA"/>
</dbReference>
<protein>
    <submittedName>
        <fullName evidence="3">ORF31L</fullName>
    </submittedName>
    <submittedName>
        <fullName evidence="2">Protein ORF31</fullName>
    </submittedName>
</protein>
<dbReference type="Pfam" id="PF04749">
    <property type="entry name" value="PLAC8"/>
    <property type="match status" value="1"/>
</dbReference>
<dbReference type="KEGG" id="vg:11266362"/>
<evidence type="ECO:0000313" key="4">
    <source>
        <dbReference type="Proteomes" id="UP000106924"/>
    </source>
</evidence>
<name>A3QMK0_CYHV3</name>
<dbReference type="RefSeq" id="YP_001096067.1">
    <property type="nucleotide sequence ID" value="NC_009127.1"/>
</dbReference>
<evidence type="ECO:0000313" key="1">
    <source>
        <dbReference type="EMBL" id="ABF81802.1"/>
    </source>
</evidence>
<reference evidence="2" key="2">
    <citation type="submission" date="2007-03" db="EMBL/GenBank/DDBJ databases">
        <title>Comparative genomics of carp herpesviruses.</title>
        <authorList>
            <person name="Davison A.J."/>
            <person name="Kurobe T."/>
            <person name="Gatherer D."/>
            <person name="Cunningham C."/>
            <person name="Waltzek T.B."/>
            <person name="Korf I."/>
            <person name="Fukuda H."/>
            <person name="Hedrick R.P."/>
        </authorList>
    </citation>
    <scope>NUCLEOTIDE SEQUENCE</scope>
    <source>
        <strain evidence="2">KHV-U</strain>
    </source>
</reference>
<evidence type="ECO:0000313" key="2">
    <source>
        <dbReference type="EMBL" id="ABG42859.1"/>
    </source>
</evidence>
<accession>A3QMK0</accession>
<evidence type="ECO:0000313" key="6">
    <source>
        <dbReference type="Proteomes" id="UP000160099"/>
    </source>
</evidence>
<dbReference type="GeneID" id="11266362"/>
<evidence type="ECO:0000313" key="3">
    <source>
        <dbReference type="EMBL" id="AIC32386.1"/>
    </source>
</evidence>
<keyword evidence="5" id="KW-1185">Reference proteome</keyword>
<dbReference type="EMBL" id="KJ627438">
    <property type="protein sequence ID" value="AIC32386.1"/>
    <property type="molecule type" value="Genomic_DNA"/>
</dbReference>
<dbReference type="Proteomes" id="UP000160099">
    <property type="component" value="Segment"/>
</dbReference>
<sequence>MESINVVQAQISRNPKVTQTVKSKTDWSMGLCAVGDCLDLGFAAFCCPCYASVLSMRMGESCLLGPLAWLGLNPLATLRTKLREDFNIHGSVLKDHLVTACLPFCAMRQLKHELDEHENRAD</sequence>
<gene>
    <name evidence="3" type="ORF">CyHV3-GZ_ORF31L</name>
    <name evidence="2" type="ORF">CyHV3_ORF31</name>
</gene>
<proteinExistence type="predicted"/>